<dbReference type="EnsemblMetazoa" id="Aqu2.1.28624_001">
    <property type="protein sequence ID" value="Aqu2.1.28624_001"/>
    <property type="gene ID" value="Aqu2.1.28624"/>
</dbReference>
<feature type="repeat" description="ANK" evidence="3">
    <location>
        <begin position="787"/>
        <end position="821"/>
    </location>
</feature>
<keyword evidence="4" id="KW-0812">Transmembrane</keyword>
<evidence type="ECO:0000313" key="5">
    <source>
        <dbReference type="EnsemblMetazoa" id="Aqu2.1.28624_001"/>
    </source>
</evidence>
<organism evidence="5">
    <name type="scientific">Amphimedon queenslandica</name>
    <name type="common">Sponge</name>
    <dbReference type="NCBI Taxonomy" id="400682"/>
    <lineage>
        <taxon>Eukaryota</taxon>
        <taxon>Metazoa</taxon>
        <taxon>Porifera</taxon>
        <taxon>Demospongiae</taxon>
        <taxon>Heteroscleromorpha</taxon>
        <taxon>Haplosclerida</taxon>
        <taxon>Niphatidae</taxon>
        <taxon>Amphimedon</taxon>
    </lineage>
</organism>
<evidence type="ECO:0000256" key="2">
    <source>
        <dbReference type="ARBA" id="ARBA00023043"/>
    </source>
</evidence>
<evidence type="ECO:0000256" key="1">
    <source>
        <dbReference type="ARBA" id="ARBA00022737"/>
    </source>
</evidence>
<sequence length="1181" mass="132769">MIDVSQWRASIGLWNYCQAASSRPANGHHSHSFKAAVDSKSGSTTSGEKTSKLPAALSLIAFLLLFLSLSLLRHILITPPTGNCYQVQCTTDVTFTDTKYLQSIVLPGGSSSNPIYNDLYLIVCLRLHMLLLLSGDVELNPGPMIDDQPSRQLFVKYLKQLVDWKPFALYLPGITQSDVNIIDKTKKNAKAAIHQIWLQVNPTASWRDVINALKQCKENELAKTIEHQMILESTEGTESMEVIDLTDEATSGKHIHLIQHSLTGTLYYTGKTPKDILQRHSDKLVHAISVNLCNVTDALYAKGLIPQQTKGDMHVLGLAENKKASYLVHVLEEQLEVSVSDPEQYLIDVCHVLINQQQHTLTDIATSILRQLRKTIPHSSVLNASIQAIEYYNISNDQKIHQFKTKEEEIETQNSLSEIEKNFTSLMVRVNKTFINFVEENPDSLSTIKLWLQNSCYMTDHKNIATEIDNAETVKIIFDIIRPLYDSIDCDLIMDMCEEFIPKEQELANKLSTHHQVVEIFYSSIPIKQLKNDLENSYQPYLANDLTKMPKIIIKLQNRWSGIKMKGLKRLIEKMLPLDLKQSILQYIEILTGSVTIHYYVLDCTADSLKEYTGGKLQFMRLIVRVGNNEAVEFLLQLKEGNVNIRNNKGWTALMIASALNYISIIYMLLQANANPHLKLSDGSNAVMIASYYGNYEVVELLINKGVDYITQQAGGWNNFMLASQNGHTKIVELLLKKKVDPYVPNNNGWNALMLACHNGHTQIVEHMLNSKEQAVIKKNINAKNENGSTALMIACNTEKEHSEIVQLLLDAGADPHVKIKHGKTALASAMNLGHKIIVHKLLKFGAATTDVISVELNEAGVSIEMSIIQLCVGKLMKESHWIKFVRLRPTLAKIFADDLEITVEQFVEEVKQFISKTNEADIIEILCLLLQATPQCEDDPTSLVLASTIGNVQAVDMLLKAGYNPVTSLSSSKYFQAISTIMQPASTYKEAMKISCPSLVIACIEGHLELVKSLLRKIHDTNHQQETGETFLMFACDHKDIVQTLLQNGGDPNICDDDGDNVLHYVLLSNSSEDIILDLIKILLLWNINVDAQNNNGITPLMIARDKKYTKVLPLLSSKRDPIHPDSIESYGRTTKSSLMGVTAENIKEKFRKVEYLIETFCFYDLQRYQTPTLPTLMVH</sequence>
<dbReference type="InParanoid" id="A0A1X7UM95"/>
<reference evidence="5" key="1">
    <citation type="submission" date="2017-05" db="UniProtKB">
        <authorList>
            <consortium name="EnsemblMetazoa"/>
        </authorList>
    </citation>
    <scope>IDENTIFICATION</scope>
</reference>
<dbReference type="OrthoDB" id="9995210at2759"/>
<dbReference type="PANTHER" id="PTHR24198:SF165">
    <property type="entry name" value="ANKYRIN REPEAT-CONTAINING PROTEIN-RELATED"/>
    <property type="match status" value="1"/>
</dbReference>
<dbReference type="InterPro" id="IPR002110">
    <property type="entry name" value="Ankyrin_rpt"/>
</dbReference>
<keyword evidence="4" id="KW-1133">Transmembrane helix</keyword>
<protein>
    <submittedName>
        <fullName evidence="5">Uncharacterized protein</fullName>
    </submittedName>
</protein>
<keyword evidence="1" id="KW-0677">Repeat</keyword>
<dbReference type="Pfam" id="PF12796">
    <property type="entry name" value="Ank_2"/>
    <property type="match status" value="3"/>
</dbReference>
<dbReference type="Gene3D" id="1.10.533.10">
    <property type="entry name" value="Death Domain, Fas"/>
    <property type="match status" value="1"/>
</dbReference>
<dbReference type="GO" id="GO:0005737">
    <property type="term" value="C:cytoplasm"/>
    <property type="evidence" value="ECO:0007669"/>
    <property type="project" value="TreeGrafter"/>
</dbReference>
<proteinExistence type="predicted"/>
<dbReference type="PROSITE" id="PS50088">
    <property type="entry name" value="ANK_REPEAT"/>
    <property type="match status" value="2"/>
</dbReference>
<keyword evidence="4" id="KW-0472">Membrane</keyword>
<dbReference type="eggNOG" id="KOG4177">
    <property type="taxonomic scope" value="Eukaryota"/>
</dbReference>
<feature type="repeat" description="ANK" evidence="3">
    <location>
        <begin position="682"/>
        <end position="714"/>
    </location>
</feature>
<accession>A0A1X7UM95</accession>
<dbReference type="SUPFAM" id="SSF48403">
    <property type="entry name" value="Ankyrin repeat"/>
    <property type="match status" value="2"/>
</dbReference>
<dbReference type="PANTHER" id="PTHR24198">
    <property type="entry name" value="ANKYRIN REPEAT AND PROTEIN KINASE DOMAIN-CONTAINING PROTEIN"/>
    <property type="match status" value="1"/>
</dbReference>
<evidence type="ECO:0000256" key="3">
    <source>
        <dbReference type="PROSITE-ProRule" id="PRU00023"/>
    </source>
</evidence>
<name>A0A1X7UM95_AMPQE</name>
<evidence type="ECO:0000256" key="4">
    <source>
        <dbReference type="SAM" id="Phobius"/>
    </source>
</evidence>
<keyword evidence="2 3" id="KW-0040">ANK repeat</keyword>
<dbReference type="SMART" id="SM00248">
    <property type="entry name" value="ANK"/>
    <property type="match status" value="12"/>
</dbReference>
<dbReference type="InterPro" id="IPR011029">
    <property type="entry name" value="DEATH-like_dom_sf"/>
</dbReference>
<dbReference type="PROSITE" id="PS50297">
    <property type="entry name" value="ANK_REP_REGION"/>
    <property type="match status" value="2"/>
</dbReference>
<feature type="transmembrane region" description="Helical" evidence="4">
    <location>
        <begin position="55"/>
        <end position="76"/>
    </location>
</feature>
<dbReference type="InterPro" id="IPR036770">
    <property type="entry name" value="Ankyrin_rpt-contain_sf"/>
</dbReference>
<dbReference type="Gene3D" id="1.25.40.20">
    <property type="entry name" value="Ankyrin repeat-containing domain"/>
    <property type="match status" value="2"/>
</dbReference>
<dbReference type="AlphaFoldDB" id="A0A1X7UM95"/>